<dbReference type="SUPFAM" id="SSF49452">
    <property type="entry name" value="Starch-binding domain-like"/>
    <property type="match status" value="1"/>
</dbReference>
<protein>
    <submittedName>
        <fullName evidence="1">Unannotated protein</fullName>
    </submittedName>
</protein>
<accession>A0A6J6QE91</accession>
<dbReference type="AlphaFoldDB" id="A0A6J6QE91"/>
<name>A0A6J6QE91_9ZZZZ</name>
<dbReference type="Pfam" id="PF13620">
    <property type="entry name" value="CarboxypepD_reg"/>
    <property type="match status" value="1"/>
</dbReference>
<dbReference type="EMBL" id="CAEZXR010000126">
    <property type="protein sequence ID" value="CAB4706134.1"/>
    <property type="molecule type" value="Genomic_DNA"/>
</dbReference>
<reference evidence="1" key="1">
    <citation type="submission" date="2020-05" db="EMBL/GenBank/DDBJ databases">
        <authorList>
            <person name="Chiriac C."/>
            <person name="Salcher M."/>
            <person name="Ghai R."/>
            <person name="Kavagutti S V."/>
        </authorList>
    </citation>
    <scope>NUCLEOTIDE SEQUENCE</scope>
</reference>
<dbReference type="InterPro" id="IPR013784">
    <property type="entry name" value="Carb-bd-like_fold"/>
</dbReference>
<dbReference type="GO" id="GO:0030246">
    <property type="term" value="F:carbohydrate binding"/>
    <property type="evidence" value="ECO:0007669"/>
    <property type="project" value="InterPro"/>
</dbReference>
<evidence type="ECO:0000313" key="1">
    <source>
        <dbReference type="EMBL" id="CAB4706134.1"/>
    </source>
</evidence>
<proteinExistence type="predicted"/>
<sequence>MRPISCATVRLRLERSAPAVLRLRWYVDGVLVGEKRAHESTTLIRVPLERDEHTTCTIEIHDDRDVADRRRLMTTRTVVALRGGWTVEATAELARGASISGTVARADGLARFATVRAESADGVSVETRTDGRGEFTLAGLPAGPLVVSAAGRRLVSTPQVVPTVAGRPTWCTFVLSEPAPDPAPAPMRVGGALRGTVVDRDGGEPEWAAIVEVRDSRGLLLARTRTDRNGTFVVGGSLARSAGLTLVVRSGPGRIAVDTAVRRGVSVGEGQLADVGTVRLPRTPRRAPLLPLHPRASTAAMRLPATRV</sequence>
<organism evidence="1">
    <name type="scientific">freshwater metagenome</name>
    <dbReference type="NCBI Taxonomy" id="449393"/>
    <lineage>
        <taxon>unclassified sequences</taxon>
        <taxon>metagenomes</taxon>
        <taxon>ecological metagenomes</taxon>
    </lineage>
</organism>
<gene>
    <name evidence="1" type="ORF">UFOPK2579_01193</name>
</gene>